<dbReference type="PANTHER" id="PTHR34070:SF1">
    <property type="entry name" value="DNA ALKYLATION REPAIR PROTEIN"/>
    <property type="match status" value="1"/>
</dbReference>
<evidence type="ECO:0000313" key="3">
    <source>
        <dbReference type="Proteomes" id="UP000006281"/>
    </source>
</evidence>
<dbReference type="PATRIC" id="fig|1179773.3.peg.6655"/>
<dbReference type="EMBL" id="HE804045">
    <property type="protein sequence ID" value="CCH33843.1"/>
    <property type="molecule type" value="Genomic_DNA"/>
</dbReference>
<dbReference type="STRING" id="1179773.BN6_66060"/>
<dbReference type="eggNOG" id="COG4912">
    <property type="taxonomic scope" value="Bacteria"/>
</dbReference>
<dbReference type="KEGG" id="sesp:BN6_66060"/>
<dbReference type="PANTHER" id="PTHR34070">
    <property type="entry name" value="ARMADILLO-TYPE FOLD"/>
    <property type="match status" value="1"/>
</dbReference>
<dbReference type="SUPFAM" id="SSF48371">
    <property type="entry name" value="ARM repeat"/>
    <property type="match status" value="1"/>
</dbReference>
<keyword evidence="3" id="KW-1185">Reference proteome</keyword>
<feature type="region of interest" description="Disordered" evidence="1">
    <location>
        <begin position="145"/>
        <end position="185"/>
    </location>
</feature>
<feature type="compositionally biased region" description="Low complexity" evidence="1">
    <location>
        <begin position="145"/>
        <end position="155"/>
    </location>
</feature>
<evidence type="ECO:0000313" key="2">
    <source>
        <dbReference type="EMBL" id="CCH33843.1"/>
    </source>
</evidence>
<sequence>MNGLAAAIRRQLADAADPAKAPQVQRYMKSEMPFLGVAKSARAKITRAVSAAHPPTSREQWLECVLELWREAGFREERYAALERTGRYPRWQDPTVLPVYDELVVTGAWWDYVDEIAARRVGPLLRDTVEANIADRRLLPAQGHRLGAAAARPGRPGLGAGVRRRAPRAVPAVPARGAQAPVNTR</sequence>
<feature type="compositionally biased region" description="Low complexity" evidence="1">
    <location>
        <begin position="168"/>
        <end position="185"/>
    </location>
</feature>
<dbReference type="InterPro" id="IPR016024">
    <property type="entry name" value="ARM-type_fold"/>
</dbReference>
<dbReference type="Proteomes" id="UP000006281">
    <property type="component" value="Chromosome"/>
</dbReference>
<accession>K0KB37</accession>
<reference evidence="2 3" key="1">
    <citation type="journal article" date="2012" name="BMC Genomics">
        <title>Complete genome sequence of Saccharothrix espanaensis DSM 44229T and comparison to the other completely sequenced Pseudonocardiaceae.</title>
        <authorList>
            <person name="Strobel T."/>
            <person name="Al-Dilaimi A."/>
            <person name="Blom J."/>
            <person name="Gessner A."/>
            <person name="Kalinowski J."/>
            <person name="Luzhetska M."/>
            <person name="Puhler A."/>
            <person name="Szczepanowski R."/>
            <person name="Bechthold A."/>
            <person name="Ruckert C."/>
        </authorList>
    </citation>
    <scope>NUCLEOTIDE SEQUENCE [LARGE SCALE GENOMIC DNA]</scope>
    <source>
        <strain evidence="3">ATCC 51144 / DSM 44229 / JCM 9112 / NBRC 15066 / NRRL 15764</strain>
    </source>
</reference>
<evidence type="ECO:0008006" key="4">
    <source>
        <dbReference type="Google" id="ProtNLM"/>
    </source>
</evidence>
<proteinExistence type="predicted"/>
<name>K0KB37_SACES</name>
<dbReference type="InterPro" id="IPR014825">
    <property type="entry name" value="DNA_alkylation"/>
</dbReference>
<organism evidence="2 3">
    <name type="scientific">Saccharothrix espanaensis (strain ATCC 51144 / DSM 44229 / JCM 9112 / NBRC 15066 / NRRL 15764)</name>
    <dbReference type="NCBI Taxonomy" id="1179773"/>
    <lineage>
        <taxon>Bacteria</taxon>
        <taxon>Bacillati</taxon>
        <taxon>Actinomycetota</taxon>
        <taxon>Actinomycetes</taxon>
        <taxon>Pseudonocardiales</taxon>
        <taxon>Pseudonocardiaceae</taxon>
        <taxon>Saccharothrix</taxon>
    </lineage>
</organism>
<dbReference type="AlphaFoldDB" id="K0KB37"/>
<dbReference type="HOGENOM" id="CLU_1460283_0_0_11"/>
<dbReference type="Gene3D" id="1.20.1660.10">
    <property type="entry name" value="Hypothetical protein (EF3068)"/>
    <property type="match status" value="1"/>
</dbReference>
<protein>
    <recommendedName>
        <fullName evidence="4">DNA alkylation repair enzyme</fullName>
    </recommendedName>
</protein>
<dbReference type="Pfam" id="PF08713">
    <property type="entry name" value="DNA_alkylation"/>
    <property type="match status" value="1"/>
</dbReference>
<evidence type="ECO:0000256" key="1">
    <source>
        <dbReference type="SAM" id="MobiDB-lite"/>
    </source>
</evidence>
<gene>
    <name evidence="2" type="ordered locus">BN6_66060</name>
</gene>